<evidence type="ECO:0000313" key="3">
    <source>
        <dbReference type="Proteomes" id="UP000595046"/>
    </source>
</evidence>
<proteinExistence type="predicted"/>
<organism evidence="2 3">
    <name type="scientific">Streptomyces bathyalis</name>
    <dbReference type="NCBI Taxonomy" id="2710756"/>
    <lineage>
        <taxon>Bacteria</taxon>
        <taxon>Bacillati</taxon>
        <taxon>Actinomycetota</taxon>
        <taxon>Actinomycetes</taxon>
        <taxon>Kitasatosporales</taxon>
        <taxon>Streptomycetaceae</taxon>
        <taxon>Streptomyces</taxon>
    </lineage>
</organism>
<dbReference type="KEGG" id="sbat:G4Z16_19720"/>
<keyword evidence="3" id="KW-1185">Reference proteome</keyword>
<dbReference type="AlphaFoldDB" id="A0A7T1T8B7"/>
<dbReference type="Proteomes" id="UP000595046">
    <property type="component" value="Chromosome"/>
</dbReference>
<feature type="region of interest" description="Disordered" evidence="1">
    <location>
        <begin position="37"/>
        <end position="64"/>
    </location>
</feature>
<evidence type="ECO:0000256" key="1">
    <source>
        <dbReference type="SAM" id="MobiDB-lite"/>
    </source>
</evidence>
<gene>
    <name evidence="2" type="ORF">G4Z16_19720</name>
</gene>
<dbReference type="RefSeq" id="WP_197352049.1">
    <property type="nucleotide sequence ID" value="NZ_CP048882.1"/>
</dbReference>
<evidence type="ECO:0000313" key="2">
    <source>
        <dbReference type="EMBL" id="QPP08255.1"/>
    </source>
</evidence>
<sequence length="64" mass="7364">MSAPPVEQDRQRPVAVRDEGFHLVKILRRYRQAQSREAVEERGKRRTGFHAREGGAQTEVHAVL</sequence>
<dbReference type="EMBL" id="CP048882">
    <property type="protein sequence ID" value="QPP08255.1"/>
    <property type="molecule type" value="Genomic_DNA"/>
</dbReference>
<reference evidence="3" key="1">
    <citation type="submission" date="2020-02" db="EMBL/GenBank/DDBJ databases">
        <title>Streptomyces sp. ASO4wet.</title>
        <authorList>
            <person name="Risdian C."/>
            <person name="Landwehr W."/>
            <person name="Schupp P."/>
            <person name="Wink J."/>
        </authorList>
    </citation>
    <scope>NUCLEOTIDE SEQUENCE [LARGE SCALE GENOMIC DNA]</scope>
    <source>
        <strain evidence="3">ASO4wet</strain>
    </source>
</reference>
<accession>A0A7T1T8B7</accession>
<name>A0A7T1T8B7_9ACTN</name>
<protein>
    <submittedName>
        <fullName evidence="2">Uncharacterized protein</fullName>
    </submittedName>
</protein>